<proteinExistence type="predicted"/>
<organism evidence="1 2">
    <name type="scientific">Streptacidiphilus pinicola</name>
    <dbReference type="NCBI Taxonomy" id="2219663"/>
    <lineage>
        <taxon>Bacteria</taxon>
        <taxon>Bacillati</taxon>
        <taxon>Actinomycetota</taxon>
        <taxon>Actinomycetes</taxon>
        <taxon>Kitasatosporales</taxon>
        <taxon>Streptomycetaceae</taxon>
        <taxon>Streptacidiphilus</taxon>
    </lineage>
</organism>
<protein>
    <submittedName>
        <fullName evidence="1">ATP/GTP-binding protein</fullName>
    </submittedName>
</protein>
<comment type="caution">
    <text evidence="1">The sequence shown here is derived from an EMBL/GenBank/DDBJ whole genome shotgun (WGS) entry which is preliminary data.</text>
</comment>
<accession>A0A2X0I8M6</accession>
<evidence type="ECO:0000313" key="1">
    <source>
        <dbReference type="EMBL" id="RAG81234.1"/>
    </source>
</evidence>
<evidence type="ECO:0000313" key="2">
    <source>
        <dbReference type="Proteomes" id="UP000248889"/>
    </source>
</evidence>
<name>A0A2X0I8M6_9ACTN</name>
<keyword evidence="2" id="KW-1185">Reference proteome</keyword>
<dbReference type="EMBL" id="QKYN01000171">
    <property type="protein sequence ID" value="RAG81234.1"/>
    <property type="molecule type" value="Genomic_DNA"/>
</dbReference>
<sequence>MYAAECPLITGKGLPGGGAQWFQNPPPGFGGAVNVQALAQQAVSKMGLQGPAIGIAPPPGSKGVVGLPVWLWDNVSATTWGPNTASASAGAVTVTAIGSVTQIVWDMGDGQTETCASPGEAYQASFGNAQPPCGHTYTTISGAQPGGKYAINATATWVVNWQATTGQTGQITVTRKSASSVVIGELRDLNN</sequence>
<dbReference type="Proteomes" id="UP000248889">
    <property type="component" value="Unassembled WGS sequence"/>
</dbReference>
<dbReference type="AlphaFoldDB" id="A0A2X0I8M6"/>
<gene>
    <name evidence="1" type="ORF">DN069_33965</name>
</gene>
<reference evidence="1 2" key="1">
    <citation type="submission" date="2018-06" db="EMBL/GenBank/DDBJ databases">
        <title>Streptacidiphilus pinicola sp. nov., isolated from pine grove soil.</title>
        <authorList>
            <person name="Roh S.G."/>
            <person name="Park S."/>
            <person name="Kim M.-K."/>
            <person name="Yun B.-R."/>
            <person name="Park J."/>
            <person name="Kim M.J."/>
            <person name="Kim Y.S."/>
            <person name="Kim S.B."/>
        </authorList>
    </citation>
    <scope>NUCLEOTIDE SEQUENCE [LARGE SCALE GENOMIC DNA]</scope>
    <source>
        <strain evidence="1 2">MMS16-CNU450</strain>
    </source>
</reference>